<evidence type="ECO:0000313" key="2">
    <source>
        <dbReference type="EMBL" id="CAH7670096.1"/>
    </source>
</evidence>
<organism evidence="2 3">
    <name type="scientific">Phakopsora pachyrhizi</name>
    <name type="common">Asian soybean rust disease fungus</name>
    <dbReference type="NCBI Taxonomy" id="170000"/>
    <lineage>
        <taxon>Eukaryota</taxon>
        <taxon>Fungi</taxon>
        <taxon>Dikarya</taxon>
        <taxon>Basidiomycota</taxon>
        <taxon>Pucciniomycotina</taxon>
        <taxon>Pucciniomycetes</taxon>
        <taxon>Pucciniales</taxon>
        <taxon>Phakopsoraceae</taxon>
        <taxon>Phakopsora</taxon>
    </lineage>
</organism>
<feature type="compositionally biased region" description="Polar residues" evidence="1">
    <location>
        <begin position="23"/>
        <end position="32"/>
    </location>
</feature>
<feature type="compositionally biased region" description="Polar residues" evidence="1">
    <location>
        <begin position="40"/>
        <end position="78"/>
    </location>
</feature>
<accession>A0AAV0AQD1</accession>
<reference evidence="2" key="1">
    <citation type="submission" date="2022-06" db="EMBL/GenBank/DDBJ databases">
        <authorList>
            <consortium name="SYNGENTA / RWTH Aachen University"/>
        </authorList>
    </citation>
    <scope>NUCLEOTIDE SEQUENCE</scope>
</reference>
<proteinExistence type="predicted"/>
<protein>
    <submittedName>
        <fullName evidence="2">Uncharacterized protein</fullName>
    </submittedName>
</protein>
<dbReference type="Proteomes" id="UP001153365">
    <property type="component" value="Unassembled WGS sequence"/>
</dbReference>
<evidence type="ECO:0000313" key="3">
    <source>
        <dbReference type="Proteomes" id="UP001153365"/>
    </source>
</evidence>
<gene>
    <name evidence="2" type="ORF">PPACK8108_LOCUS4783</name>
</gene>
<feature type="region of interest" description="Disordered" evidence="1">
    <location>
        <begin position="1"/>
        <end position="97"/>
    </location>
</feature>
<comment type="caution">
    <text evidence="2">The sequence shown here is derived from an EMBL/GenBank/DDBJ whole genome shotgun (WGS) entry which is preliminary data.</text>
</comment>
<dbReference type="AlphaFoldDB" id="A0AAV0AQD1"/>
<keyword evidence="3" id="KW-1185">Reference proteome</keyword>
<evidence type="ECO:0000256" key="1">
    <source>
        <dbReference type="SAM" id="MobiDB-lite"/>
    </source>
</evidence>
<dbReference type="EMBL" id="CALTRL010000930">
    <property type="protein sequence ID" value="CAH7670096.1"/>
    <property type="molecule type" value="Genomic_DNA"/>
</dbReference>
<sequence>MDTDDKQLYSSEFENEPPKKSSKQNISSNTAGVSYLPTKSLIQSKGATTNPTKRFWSSNRSNSAQDNFLMPKNQSQPGSGVVYEEQQIPSSSLLKDTGHDASIAKTFSSALSNTKASENLGENPLELLLLSLEARLEPPPECESYI</sequence>
<name>A0AAV0AQD1_PHAPC</name>